<dbReference type="NCBIfam" id="NF001325">
    <property type="entry name" value="PRK00259.1-3"/>
    <property type="match status" value="1"/>
</dbReference>
<evidence type="ECO:0000313" key="6">
    <source>
        <dbReference type="EMBL" id="MFD2094370.1"/>
    </source>
</evidence>
<keyword evidence="4 5" id="KW-0472">Membrane</keyword>
<evidence type="ECO:0000313" key="7">
    <source>
        <dbReference type="Proteomes" id="UP001597380"/>
    </source>
</evidence>
<dbReference type="HAMAP" id="MF_00189">
    <property type="entry name" value="YciB"/>
    <property type="match status" value="1"/>
</dbReference>
<dbReference type="PANTHER" id="PTHR36917:SF1">
    <property type="entry name" value="INNER MEMBRANE-SPANNING PROTEIN YCIB"/>
    <property type="match status" value="1"/>
</dbReference>
<dbReference type="NCBIfam" id="NF001324">
    <property type="entry name" value="PRK00259.1-2"/>
    <property type="match status" value="1"/>
</dbReference>
<feature type="transmembrane region" description="Helical" evidence="5">
    <location>
        <begin position="151"/>
        <end position="170"/>
    </location>
</feature>
<protein>
    <recommendedName>
        <fullName evidence="5">Inner membrane-spanning protein YciB</fullName>
    </recommendedName>
</protein>
<comment type="caution">
    <text evidence="6">The sequence shown here is derived from an EMBL/GenBank/DDBJ whole genome shotgun (WGS) entry which is preliminary data.</text>
</comment>
<gene>
    <name evidence="5" type="primary">yciB</name>
    <name evidence="6" type="ORF">ACFSJ3_00095</name>
</gene>
<keyword evidence="7" id="KW-1185">Reference proteome</keyword>
<evidence type="ECO:0000256" key="2">
    <source>
        <dbReference type="ARBA" id="ARBA00022692"/>
    </source>
</evidence>
<organism evidence="6 7">
    <name type="scientific">Corallincola platygyrae</name>
    <dbReference type="NCBI Taxonomy" id="1193278"/>
    <lineage>
        <taxon>Bacteria</taxon>
        <taxon>Pseudomonadati</taxon>
        <taxon>Pseudomonadota</taxon>
        <taxon>Gammaproteobacteria</taxon>
        <taxon>Alteromonadales</taxon>
        <taxon>Psychromonadaceae</taxon>
        <taxon>Corallincola</taxon>
    </lineage>
</organism>
<feature type="transmembrane region" description="Helical" evidence="5">
    <location>
        <begin position="22"/>
        <end position="42"/>
    </location>
</feature>
<reference evidence="7" key="1">
    <citation type="journal article" date="2019" name="Int. J. Syst. Evol. Microbiol.">
        <title>The Global Catalogue of Microorganisms (GCM) 10K type strain sequencing project: providing services to taxonomists for standard genome sequencing and annotation.</title>
        <authorList>
            <consortium name="The Broad Institute Genomics Platform"/>
            <consortium name="The Broad Institute Genome Sequencing Center for Infectious Disease"/>
            <person name="Wu L."/>
            <person name="Ma J."/>
        </authorList>
    </citation>
    <scope>NUCLEOTIDE SEQUENCE [LARGE SCALE GENOMIC DNA]</scope>
    <source>
        <strain evidence="7">CGMCC 1.10992</strain>
    </source>
</reference>
<keyword evidence="2 5" id="KW-0812">Transmembrane</keyword>
<name>A0ABW4XFX4_9GAMM</name>
<dbReference type="PANTHER" id="PTHR36917">
    <property type="entry name" value="INTRACELLULAR SEPTATION PROTEIN A-RELATED"/>
    <property type="match status" value="1"/>
</dbReference>
<keyword evidence="1 5" id="KW-1003">Cell membrane</keyword>
<accession>A0ABW4XFX4</accession>
<evidence type="ECO:0000256" key="5">
    <source>
        <dbReference type="HAMAP-Rule" id="MF_00189"/>
    </source>
</evidence>
<keyword evidence="5" id="KW-0997">Cell inner membrane</keyword>
<feature type="transmembrane region" description="Helical" evidence="5">
    <location>
        <begin position="74"/>
        <end position="94"/>
    </location>
</feature>
<keyword evidence="3 5" id="KW-1133">Transmembrane helix</keyword>
<sequence>MKQFVDFLPLIVFFAFYKLKDIYWATGSLIITTGLQLAYGWFKHRKLEKMHLITFALVTVFGGLTLFLRDDAFIKWKVTVVNVLFFAALFISQYPFKKPLIKQMLGKELILPETVWARINMGWALFFLACGLANIYVAFYMSQETWVNFKVFGLLGLTLGATLITGVYLYKHLPKEQQAATAKEDNE</sequence>
<dbReference type="NCBIfam" id="TIGR00997">
    <property type="entry name" value="ispZ"/>
    <property type="match status" value="1"/>
</dbReference>
<dbReference type="InterPro" id="IPR006008">
    <property type="entry name" value="YciB"/>
</dbReference>
<feature type="transmembrane region" description="Helical" evidence="5">
    <location>
        <begin position="49"/>
        <end position="68"/>
    </location>
</feature>
<evidence type="ECO:0000256" key="3">
    <source>
        <dbReference type="ARBA" id="ARBA00022989"/>
    </source>
</evidence>
<comment type="function">
    <text evidence="5">Plays a role in cell envelope biogenesis, maintenance of cell envelope integrity and membrane homeostasis.</text>
</comment>
<dbReference type="RefSeq" id="WP_345337799.1">
    <property type="nucleotide sequence ID" value="NZ_BAABLI010000003.1"/>
</dbReference>
<comment type="similarity">
    <text evidence="5">Belongs to the YciB family.</text>
</comment>
<dbReference type="Proteomes" id="UP001597380">
    <property type="component" value="Unassembled WGS sequence"/>
</dbReference>
<proteinExistence type="inferred from homology"/>
<dbReference type="Pfam" id="PF04279">
    <property type="entry name" value="IspA"/>
    <property type="match status" value="1"/>
</dbReference>
<comment type="subcellular location">
    <subcellularLocation>
        <location evidence="5">Cell inner membrane</location>
        <topology evidence="5">Multi-pass membrane protein</topology>
    </subcellularLocation>
</comment>
<evidence type="ECO:0000256" key="1">
    <source>
        <dbReference type="ARBA" id="ARBA00022475"/>
    </source>
</evidence>
<feature type="transmembrane region" description="Helical" evidence="5">
    <location>
        <begin position="115"/>
        <end position="139"/>
    </location>
</feature>
<evidence type="ECO:0000256" key="4">
    <source>
        <dbReference type="ARBA" id="ARBA00023136"/>
    </source>
</evidence>
<dbReference type="EMBL" id="JBHUHT010000003">
    <property type="protein sequence ID" value="MFD2094370.1"/>
    <property type="molecule type" value="Genomic_DNA"/>
</dbReference>